<dbReference type="InterPro" id="IPR036736">
    <property type="entry name" value="ACP-like_sf"/>
</dbReference>
<feature type="domain" description="Carrier" evidence="1">
    <location>
        <begin position="2"/>
        <end position="82"/>
    </location>
</feature>
<evidence type="ECO:0000313" key="3">
    <source>
        <dbReference type="Proteomes" id="UP000186058"/>
    </source>
</evidence>
<sequence>MMDTTAVKHTVLQIAREISQGKELNDSIWEQNLFELGVTSIQYLKLIVAVEEHYDIEFNEDTFDFNDYPTLESIASFILLKASHASLN</sequence>
<dbReference type="Proteomes" id="UP000186058">
    <property type="component" value="Unassembled WGS sequence"/>
</dbReference>
<dbReference type="PROSITE" id="PS50075">
    <property type="entry name" value="CARRIER"/>
    <property type="match status" value="1"/>
</dbReference>
<name>A0ABX3EG31_9BACL</name>
<reference evidence="2 3" key="1">
    <citation type="submission" date="2016-03" db="EMBL/GenBank/DDBJ databases">
        <authorList>
            <person name="Sant'Anna F.H."/>
            <person name="Ambrosini A."/>
            <person name="Souza R."/>
            <person name="Bach E."/>
            <person name="Fernandes G."/>
            <person name="Balsanelli E."/>
            <person name="Baura V.A."/>
            <person name="Souza E.M."/>
            <person name="Passaglia L."/>
        </authorList>
    </citation>
    <scope>NUCLEOTIDE SEQUENCE [LARGE SCALE GENOMIC DNA]</scope>
    <source>
        <strain evidence="2 3">P26E</strain>
    </source>
</reference>
<protein>
    <recommendedName>
        <fullName evidence="1">Carrier domain-containing protein</fullName>
    </recommendedName>
</protein>
<gene>
    <name evidence="2" type="ORF">A3844_28660</name>
</gene>
<evidence type="ECO:0000259" key="1">
    <source>
        <dbReference type="PROSITE" id="PS50075"/>
    </source>
</evidence>
<dbReference type="Pfam" id="PF00550">
    <property type="entry name" value="PP-binding"/>
    <property type="match status" value="1"/>
</dbReference>
<accession>A0ABX3EG31</accession>
<organism evidence="2 3">
    <name type="scientific">Paenibacillus helianthi</name>
    <dbReference type="NCBI Taxonomy" id="1349432"/>
    <lineage>
        <taxon>Bacteria</taxon>
        <taxon>Bacillati</taxon>
        <taxon>Bacillota</taxon>
        <taxon>Bacilli</taxon>
        <taxon>Bacillales</taxon>
        <taxon>Paenibacillaceae</taxon>
        <taxon>Paenibacillus</taxon>
    </lineage>
</organism>
<dbReference type="EMBL" id="LVWI01000092">
    <property type="protein sequence ID" value="OKP79501.1"/>
    <property type="molecule type" value="Genomic_DNA"/>
</dbReference>
<dbReference type="SUPFAM" id="SSF47336">
    <property type="entry name" value="ACP-like"/>
    <property type="match status" value="1"/>
</dbReference>
<dbReference type="RefSeq" id="WP_074083261.1">
    <property type="nucleotide sequence ID" value="NZ_LVWI01000092.1"/>
</dbReference>
<evidence type="ECO:0000313" key="2">
    <source>
        <dbReference type="EMBL" id="OKP79501.1"/>
    </source>
</evidence>
<dbReference type="Gene3D" id="1.10.1200.10">
    <property type="entry name" value="ACP-like"/>
    <property type="match status" value="1"/>
</dbReference>
<comment type="caution">
    <text evidence="2">The sequence shown here is derived from an EMBL/GenBank/DDBJ whole genome shotgun (WGS) entry which is preliminary data.</text>
</comment>
<dbReference type="InterPro" id="IPR009081">
    <property type="entry name" value="PP-bd_ACP"/>
</dbReference>
<keyword evidence="3" id="KW-1185">Reference proteome</keyword>
<proteinExistence type="predicted"/>